<feature type="domain" description="EAL" evidence="6">
    <location>
        <begin position="426"/>
        <end position="680"/>
    </location>
</feature>
<comment type="cofactor">
    <cofactor evidence="1">
        <name>Mg(2+)</name>
        <dbReference type="ChEBI" id="CHEBI:18420"/>
    </cofactor>
</comment>
<proteinExistence type="predicted"/>
<dbReference type="PROSITE" id="PS50113">
    <property type="entry name" value="PAC"/>
    <property type="match status" value="1"/>
</dbReference>
<dbReference type="NCBIfam" id="TIGR00254">
    <property type="entry name" value="GGDEF"/>
    <property type="match status" value="1"/>
</dbReference>
<dbReference type="FunFam" id="3.20.20.450:FF:000001">
    <property type="entry name" value="Cyclic di-GMP phosphodiesterase yahA"/>
    <property type="match status" value="1"/>
</dbReference>
<keyword evidence="3" id="KW-0973">c-di-GMP</keyword>
<evidence type="ECO:0000259" key="6">
    <source>
        <dbReference type="PROSITE" id="PS50883"/>
    </source>
</evidence>
<comment type="catalytic activity">
    <reaction evidence="4">
        <text>3',3'-c-di-GMP + H2O = 5'-phosphoguanylyl(3'-&gt;5')guanosine + H(+)</text>
        <dbReference type="Rhea" id="RHEA:24902"/>
        <dbReference type="ChEBI" id="CHEBI:15377"/>
        <dbReference type="ChEBI" id="CHEBI:15378"/>
        <dbReference type="ChEBI" id="CHEBI:58754"/>
        <dbReference type="ChEBI" id="CHEBI:58805"/>
        <dbReference type="EC" id="3.1.4.52"/>
    </reaction>
    <physiologicalReaction direction="left-to-right" evidence="4">
        <dbReference type="Rhea" id="RHEA:24903"/>
    </physiologicalReaction>
</comment>
<dbReference type="InterPro" id="IPR000700">
    <property type="entry name" value="PAS-assoc_C"/>
</dbReference>
<dbReference type="PROSITE" id="PS50887">
    <property type="entry name" value="GGDEF"/>
    <property type="match status" value="1"/>
</dbReference>
<dbReference type="InterPro" id="IPR000160">
    <property type="entry name" value="GGDEF_dom"/>
</dbReference>
<dbReference type="InterPro" id="IPR035919">
    <property type="entry name" value="EAL_sf"/>
</dbReference>
<dbReference type="GO" id="GO:0071111">
    <property type="term" value="F:cyclic-guanylate-specific phosphodiesterase activity"/>
    <property type="evidence" value="ECO:0007669"/>
    <property type="project" value="UniProtKB-EC"/>
</dbReference>
<dbReference type="eggNOG" id="COG5001">
    <property type="taxonomic scope" value="Bacteria"/>
</dbReference>
<dbReference type="PROSITE" id="PS50883">
    <property type="entry name" value="EAL"/>
    <property type="match status" value="1"/>
</dbReference>
<dbReference type="InterPro" id="IPR013656">
    <property type="entry name" value="PAS_4"/>
</dbReference>
<dbReference type="InterPro" id="IPR000014">
    <property type="entry name" value="PAS"/>
</dbReference>
<dbReference type="Proteomes" id="UP000028252">
    <property type="component" value="Unassembled WGS sequence"/>
</dbReference>
<accession>A0A081G2V5</accession>
<feature type="domain" description="PAC" evidence="5">
    <location>
        <begin position="200"/>
        <end position="252"/>
    </location>
</feature>
<dbReference type="SMART" id="SM00052">
    <property type="entry name" value="EAL"/>
    <property type="match status" value="1"/>
</dbReference>
<organism evidence="8 9">
    <name type="scientific">Marinobacterium lacunae</name>
    <dbReference type="NCBI Taxonomy" id="1232683"/>
    <lineage>
        <taxon>Bacteria</taxon>
        <taxon>Pseudomonadati</taxon>
        <taxon>Pseudomonadota</taxon>
        <taxon>Gammaproteobacteria</taxon>
        <taxon>Oceanospirillales</taxon>
        <taxon>Oceanospirillaceae</taxon>
        <taxon>Marinobacterium</taxon>
    </lineage>
</organism>
<dbReference type="NCBIfam" id="TIGR00229">
    <property type="entry name" value="sensory_box"/>
    <property type="match status" value="1"/>
</dbReference>
<dbReference type="Pfam" id="PF00990">
    <property type="entry name" value="GGDEF"/>
    <property type="match status" value="1"/>
</dbReference>
<dbReference type="PANTHER" id="PTHR44757:SF2">
    <property type="entry name" value="BIOFILM ARCHITECTURE MAINTENANCE PROTEIN MBAA"/>
    <property type="match status" value="1"/>
</dbReference>
<evidence type="ECO:0000313" key="8">
    <source>
        <dbReference type="EMBL" id="KEA65110.1"/>
    </source>
</evidence>
<dbReference type="Gene3D" id="3.30.70.270">
    <property type="match status" value="1"/>
</dbReference>
<keyword evidence="9" id="KW-1185">Reference proteome</keyword>
<comment type="caution">
    <text evidence="8">The sequence shown here is derived from an EMBL/GenBank/DDBJ whole genome shotgun (WGS) entry which is preliminary data.</text>
</comment>
<dbReference type="SUPFAM" id="SSF55073">
    <property type="entry name" value="Nucleotide cyclase"/>
    <property type="match status" value="1"/>
</dbReference>
<dbReference type="FunFam" id="3.30.70.270:FF:000001">
    <property type="entry name" value="Diguanylate cyclase domain protein"/>
    <property type="match status" value="1"/>
</dbReference>
<dbReference type="Gene3D" id="3.30.450.20">
    <property type="entry name" value="PAS domain"/>
    <property type="match status" value="1"/>
</dbReference>
<dbReference type="Gene3D" id="3.20.20.450">
    <property type="entry name" value="EAL domain"/>
    <property type="match status" value="1"/>
</dbReference>
<dbReference type="SMART" id="SM00267">
    <property type="entry name" value="GGDEF"/>
    <property type="match status" value="1"/>
</dbReference>
<feature type="domain" description="GGDEF" evidence="7">
    <location>
        <begin position="284"/>
        <end position="417"/>
    </location>
</feature>
<evidence type="ECO:0000256" key="1">
    <source>
        <dbReference type="ARBA" id="ARBA00001946"/>
    </source>
</evidence>
<dbReference type="Pfam" id="PF00563">
    <property type="entry name" value="EAL"/>
    <property type="match status" value="1"/>
</dbReference>
<name>A0A081G2V5_9GAMM</name>
<dbReference type="CDD" id="cd01949">
    <property type="entry name" value="GGDEF"/>
    <property type="match status" value="1"/>
</dbReference>
<evidence type="ECO:0000259" key="5">
    <source>
        <dbReference type="PROSITE" id="PS50113"/>
    </source>
</evidence>
<dbReference type="InterPro" id="IPR052155">
    <property type="entry name" value="Biofilm_reg_signaling"/>
</dbReference>
<dbReference type="CDD" id="cd00130">
    <property type="entry name" value="PAS"/>
    <property type="match status" value="1"/>
</dbReference>
<evidence type="ECO:0000256" key="2">
    <source>
        <dbReference type="ARBA" id="ARBA00012282"/>
    </source>
</evidence>
<dbReference type="GO" id="GO:0071732">
    <property type="term" value="P:cellular response to nitric oxide"/>
    <property type="evidence" value="ECO:0007669"/>
    <property type="project" value="UniProtKB-ARBA"/>
</dbReference>
<dbReference type="STRING" id="1232683.ADIMK_0812"/>
<dbReference type="EC" id="3.1.4.52" evidence="2"/>
<evidence type="ECO:0000256" key="4">
    <source>
        <dbReference type="ARBA" id="ARBA00051114"/>
    </source>
</evidence>
<reference evidence="8 9" key="1">
    <citation type="submission" date="2014-04" db="EMBL/GenBank/DDBJ databases">
        <title>Marinobacterium kochiensis sp. nov., isolated from sediment sample collected from Kochi backwaters in Kerala, India.</title>
        <authorList>
            <person name="Singh A."/>
            <person name="Pinnaka A.K."/>
        </authorList>
    </citation>
    <scope>NUCLEOTIDE SEQUENCE [LARGE SCALE GENOMIC DNA]</scope>
    <source>
        <strain evidence="8 9">AK27</strain>
    </source>
</reference>
<dbReference type="Pfam" id="PF08448">
    <property type="entry name" value="PAS_4"/>
    <property type="match status" value="1"/>
</dbReference>
<evidence type="ECO:0000259" key="7">
    <source>
        <dbReference type="PROSITE" id="PS50887"/>
    </source>
</evidence>
<dbReference type="InterPro" id="IPR035965">
    <property type="entry name" value="PAS-like_dom_sf"/>
</dbReference>
<dbReference type="PATRIC" id="fig|1232683.4.peg.804"/>
<evidence type="ECO:0000313" key="9">
    <source>
        <dbReference type="Proteomes" id="UP000028252"/>
    </source>
</evidence>
<dbReference type="PANTHER" id="PTHR44757">
    <property type="entry name" value="DIGUANYLATE CYCLASE DGCP"/>
    <property type="match status" value="1"/>
</dbReference>
<dbReference type="InterPro" id="IPR001633">
    <property type="entry name" value="EAL_dom"/>
</dbReference>
<sequence length="695" mass="78588">MIAPVFDDKSDARCLLEMTYGTSLRVVSINGVGQTLLGVSQGDLISHLDDARLTPEFSARLIDEVQSCFVDNSTRSYQILHQGQGQPVRLNISLVPVTDPVATTYRVLMLLREYVPFHHFDESSASREQMFCNLVENSPDTIARYDRECRRCYANPAFVRQSGVALSRLIGFTPSEVPGGDEMKAYEARVRSVLEQGAEQQYELSWLSEEGVERCSLIRLSPEYDAAGQVSSVLAVGRDISEVDQYRRRVHVLANYDAVTGLPNREMFYSRLRQEIATAREAHGSVGLIILDFDHFKVINDSLGHVAGDCLLREASERLKHCLQHDEFVARLGGDEFAIILPDCHERDRLGHVPQLLIEAFGEPFELHEREIFVTASIGISRYPQDSRQIDDLIKYADSAMYSAKSRGRSEIAYYEKGLTTGVTERMMLEGELRKALERNELELYFQPKIELVHQIIVGSEALLRWNHPQLGLLTPDRFITLAEETGLIIEIGDWVFRRACEVAVEWNRDEQKLHTVAINLSPRQFVGKDLVSTVCEILEQTGCSPRWIEVEITESLLLDDQPSTRRALNKLSELGIRIAIDDFGTGYSALNYLTRFPIHILKIDRSFIERITTDRNCEKLVKAIINLARSLRMTLVAEGVETKAQALFLENLGCHQVQGYLYARPGPKSEIEGSLLNLASWTLGRDYRDEGDGE</sequence>
<gene>
    <name evidence="8" type="ORF">ADIMK_0812</name>
</gene>
<protein>
    <recommendedName>
        <fullName evidence="2">cyclic-guanylate-specific phosphodiesterase</fullName>
        <ecNumber evidence="2">3.1.4.52</ecNumber>
    </recommendedName>
</protein>
<dbReference type="SUPFAM" id="SSF141868">
    <property type="entry name" value="EAL domain-like"/>
    <property type="match status" value="1"/>
</dbReference>
<dbReference type="AlphaFoldDB" id="A0A081G2V5"/>
<dbReference type="InterPro" id="IPR043128">
    <property type="entry name" value="Rev_trsase/Diguanyl_cyclase"/>
</dbReference>
<dbReference type="InterPro" id="IPR029787">
    <property type="entry name" value="Nucleotide_cyclase"/>
</dbReference>
<evidence type="ECO:0000256" key="3">
    <source>
        <dbReference type="ARBA" id="ARBA00022636"/>
    </source>
</evidence>
<dbReference type="EMBL" id="JMQN01000013">
    <property type="protein sequence ID" value="KEA65110.1"/>
    <property type="molecule type" value="Genomic_DNA"/>
</dbReference>
<dbReference type="CDD" id="cd01948">
    <property type="entry name" value="EAL"/>
    <property type="match status" value="1"/>
</dbReference>
<dbReference type="SUPFAM" id="SSF55785">
    <property type="entry name" value="PYP-like sensor domain (PAS domain)"/>
    <property type="match status" value="1"/>
</dbReference>